<dbReference type="EMBL" id="MFJC01000019">
    <property type="protein sequence ID" value="OGG09563.1"/>
    <property type="molecule type" value="Genomic_DNA"/>
</dbReference>
<keyword evidence="1" id="KW-0812">Transmembrane</keyword>
<evidence type="ECO:0000313" key="2">
    <source>
        <dbReference type="EMBL" id="OGG09563.1"/>
    </source>
</evidence>
<name>A0A1F5ZB52_9BACT</name>
<organism evidence="2 3">
    <name type="scientific">Candidatus Gottesmanbacteria bacterium RBG_16_43_7</name>
    <dbReference type="NCBI Taxonomy" id="1798373"/>
    <lineage>
        <taxon>Bacteria</taxon>
        <taxon>Candidatus Gottesmaniibacteriota</taxon>
    </lineage>
</organism>
<sequence>MDKDTIFISPLRNLPDAIRQGISKIQKNPNSSVSESQSRELVRTLIFIAGAIMVVVVFAGSIKYAAVNHTRSVSASIDKKHVVMGLVRDVDLVGNSFTLDLSVTYDEAVKNTHITSWRIFLPPGTSLRQTDGSVTACFVVADVTGTLSDKKTVPCAVVVRPGSKLTVEYLILDIGRARMVARAVVGQI</sequence>
<protein>
    <submittedName>
        <fullName evidence="2">Uncharacterized protein</fullName>
    </submittedName>
</protein>
<evidence type="ECO:0000256" key="1">
    <source>
        <dbReference type="SAM" id="Phobius"/>
    </source>
</evidence>
<keyword evidence="1" id="KW-0472">Membrane</keyword>
<dbReference type="Proteomes" id="UP000176854">
    <property type="component" value="Unassembled WGS sequence"/>
</dbReference>
<accession>A0A1F5ZB52</accession>
<comment type="caution">
    <text evidence="2">The sequence shown here is derived from an EMBL/GenBank/DDBJ whole genome shotgun (WGS) entry which is preliminary data.</text>
</comment>
<feature type="transmembrane region" description="Helical" evidence="1">
    <location>
        <begin position="41"/>
        <end position="62"/>
    </location>
</feature>
<dbReference type="AlphaFoldDB" id="A0A1F5ZB52"/>
<evidence type="ECO:0000313" key="3">
    <source>
        <dbReference type="Proteomes" id="UP000176854"/>
    </source>
</evidence>
<keyword evidence="1" id="KW-1133">Transmembrane helix</keyword>
<proteinExistence type="predicted"/>
<reference evidence="2 3" key="1">
    <citation type="journal article" date="2016" name="Nat. Commun.">
        <title>Thousands of microbial genomes shed light on interconnected biogeochemical processes in an aquifer system.</title>
        <authorList>
            <person name="Anantharaman K."/>
            <person name="Brown C.T."/>
            <person name="Hug L.A."/>
            <person name="Sharon I."/>
            <person name="Castelle C.J."/>
            <person name="Probst A.J."/>
            <person name="Thomas B.C."/>
            <person name="Singh A."/>
            <person name="Wilkins M.J."/>
            <person name="Karaoz U."/>
            <person name="Brodie E.L."/>
            <person name="Williams K.H."/>
            <person name="Hubbard S.S."/>
            <person name="Banfield J.F."/>
        </authorList>
    </citation>
    <scope>NUCLEOTIDE SEQUENCE [LARGE SCALE GENOMIC DNA]</scope>
</reference>
<gene>
    <name evidence="2" type="ORF">A2154_01390</name>
</gene>